<dbReference type="InterPro" id="IPR050314">
    <property type="entry name" value="Glycosyl_Hydrlase_18"/>
</dbReference>
<protein>
    <recommendedName>
        <fullName evidence="2">chitinase</fullName>
        <ecNumber evidence="2">3.2.1.14</ecNumber>
    </recommendedName>
</protein>
<dbReference type="InterPro" id="IPR029070">
    <property type="entry name" value="Chitinase_insertion_sf"/>
</dbReference>
<name>A0A6A6IAG7_9PLEO</name>
<dbReference type="Proteomes" id="UP000800094">
    <property type="component" value="Unassembled WGS sequence"/>
</dbReference>
<comment type="similarity">
    <text evidence="1">Belongs to the glycosyl hydrolase 18 family. Chitinase class V subfamily.</text>
</comment>
<feature type="non-terminal residue" evidence="4">
    <location>
        <position position="1"/>
    </location>
</feature>
<accession>A0A6A6IAG7</accession>
<organism evidence="4 5">
    <name type="scientific">Trematosphaeria pertusa</name>
    <dbReference type="NCBI Taxonomy" id="390896"/>
    <lineage>
        <taxon>Eukaryota</taxon>
        <taxon>Fungi</taxon>
        <taxon>Dikarya</taxon>
        <taxon>Ascomycota</taxon>
        <taxon>Pezizomycotina</taxon>
        <taxon>Dothideomycetes</taxon>
        <taxon>Pleosporomycetidae</taxon>
        <taxon>Pleosporales</taxon>
        <taxon>Massarineae</taxon>
        <taxon>Trematosphaeriaceae</taxon>
        <taxon>Trematosphaeria</taxon>
    </lineage>
</organism>
<dbReference type="SUPFAM" id="SSF51445">
    <property type="entry name" value="(Trans)glycosidases"/>
    <property type="match status" value="1"/>
</dbReference>
<dbReference type="GeneID" id="54576047"/>
<dbReference type="SUPFAM" id="SSF54556">
    <property type="entry name" value="Chitinase insertion domain"/>
    <property type="match status" value="1"/>
</dbReference>
<dbReference type="PANTHER" id="PTHR11177">
    <property type="entry name" value="CHITINASE"/>
    <property type="match status" value="1"/>
</dbReference>
<dbReference type="InterPro" id="IPR011583">
    <property type="entry name" value="Chitinase_II/V-like_cat"/>
</dbReference>
<dbReference type="InterPro" id="IPR017853">
    <property type="entry name" value="GH"/>
</dbReference>
<feature type="domain" description="GH18" evidence="3">
    <location>
        <begin position="1"/>
        <end position="318"/>
    </location>
</feature>
<sequence length="318" mass="35753">PSQVNTAGLTHLTLAFASIDPKTYRMRFQRSADDDIYRQFVALKRDGLETWLGVGGWEFSDEGETRTTWSDMASTKENRKAFIDSTLGFLDKYEFQGLDVDWEWPAASNRGGRPEDTQNQVALMKELRAALGSKYQLTCVLPHDSGYLKGIDIKSIAEHVDWLNILTYDLHGAWDAKQPELGSKIRPHTDVKEIDEHLNMIWASGVPPSKFTLGLAYYGRGYTAASSDCLHYGCDFTGPSHKGNCSQQDGILSNCEIKRMIKEKNLRPGIILDGASAMQVFWDDQWISYDNDETIAMKKGLANNRCMAGTAIWAIDYD</sequence>
<dbReference type="GO" id="GO:0008843">
    <property type="term" value="F:endochitinase activity"/>
    <property type="evidence" value="ECO:0007669"/>
    <property type="project" value="UniProtKB-EC"/>
</dbReference>
<feature type="non-terminal residue" evidence="4">
    <location>
        <position position="318"/>
    </location>
</feature>
<dbReference type="PANTHER" id="PTHR11177:SF333">
    <property type="entry name" value="CHITINASE"/>
    <property type="match status" value="1"/>
</dbReference>
<dbReference type="OrthoDB" id="73875at2759"/>
<keyword evidence="4" id="KW-0378">Hydrolase</keyword>
<evidence type="ECO:0000313" key="4">
    <source>
        <dbReference type="EMBL" id="KAF2247217.1"/>
    </source>
</evidence>
<evidence type="ECO:0000259" key="3">
    <source>
        <dbReference type="PROSITE" id="PS51910"/>
    </source>
</evidence>
<dbReference type="EMBL" id="ML987197">
    <property type="protein sequence ID" value="KAF2247217.1"/>
    <property type="molecule type" value="Genomic_DNA"/>
</dbReference>
<dbReference type="SMART" id="SM00636">
    <property type="entry name" value="Glyco_18"/>
    <property type="match status" value="1"/>
</dbReference>
<dbReference type="AlphaFoldDB" id="A0A6A6IAG7"/>
<dbReference type="EC" id="3.2.1.14" evidence="2"/>
<dbReference type="GO" id="GO:0005975">
    <property type="term" value="P:carbohydrate metabolic process"/>
    <property type="evidence" value="ECO:0007669"/>
    <property type="project" value="InterPro"/>
</dbReference>
<dbReference type="RefSeq" id="XP_033682221.1">
    <property type="nucleotide sequence ID" value="XM_033822717.1"/>
</dbReference>
<evidence type="ECO:0000256" key="1">
    <source>
        <dbReference type="ARBA" id="ARBA00008682"/>
    </source>
</evidence>
<dbReference type="Gene3D" id="3.10.50.10">
    <property type="match status" value="1"/>
</dbReference>
<dbReference type="GO" id="GO:0008061">
    <property type="term" value="F:chitin binding"/>
    <property type="evidence" value="ECO:0007669"/>
    <property type="project" value="InterPro"/>
</dbReference>
<reference evidence="4" key="1">
    <citation type="journal article" date="2020" name="Stud. Mycol.">
        <title>101 Dothideomycetes genomes: a test case for predicting lifestyles and emergence of pathogens.</title>
        <authorList>
            <person name="Haridas S."/>
            <person name="Albert R."/>
            <person name="Binder M."/>
            <person name="Bloem J."/>
            <person name="Labutti K."/>
            <person name="Salamov A."/>
            <person name="Andreopoulos B."/>
            <person name="Baker S."/>
            <person name="Barry K."/>
            <person name="Bills G."/>
            <person name="Bluhm B."/>
            <person name="Cannon C."/>
            <person name="Castanera R."/>
            <person name="Culley D."/>
            <person name="Daum C."/>
            <person name="Ezra D."/>
            <person name="Gonzalez J."/>
            <person name="Henrissat B."/>
            <person name="Kuo A."/>
            <person name="Liang C."/>
            <person name="Lipzen A."/>
            <person name="Lutzoni F."/>
            <person name="Magnuson J."/>
            <person name="Mondo S."/>
            <person name="Nolan M."/>
            <person name="Ohm R."/>
            <person name="Pangilinan J."/>
            <person name="Park H.-J."/>
            <person name="Ramirez L."/>
            <person name="Alfaro M."/>
            <person name="Sun H."/>
            <person name="Tritt A."/>
            <person name="Yoshinaga Y."/>
            <person name="Zwiers L.-H."/>
            <person name="Turgeon B."/>
            <person name="Goodwin S."/>
            <person name="Spatafora J."/>
            <person name="Crous P."/>
            <person name="Grigoriev I."/>
        </authorList>
    </citation>
    <scope>NUCLEOTIDE SEQUENCE</scope>
    <source>
        <strain evidence="4">CBS 122368</strain>
    </source>
</reference>
<evidence type="ECO:0000313" key="5">
    <source>
        <dbReference type="Proteomes" id="UP000800094"/>
    </source>
</evidence>
<evidence type="ECO:0000256" key="2">
    <source>
        <dbReference type="ARBA" id="ARBA00012729"/>
    </source>
</evidence>
<dbReference type="Pfam" id="PF00704">
    <property type="entry name" value="Glyco_hydro_18"/>
    <property type="match status" value="1"/>
</dbReference>
<dbReference type="Gene3D" id="3.20.20.80">
    <property type="entry name" value="Glycosidases"/>
    <property type="match status" value="1"/>
</dbReference>
<dbReference type="InterPro" id="IPR001223">
    <property type="entry name" value="Glyco_hydro18_cat"/>
</dbReference>
<dbReference type="PROSITE" id="PS51910">
    <property type="entry name" value="GH18_2"/>
    <property type="match status" value="1"/>
</dbReference>
<keyword evidence="5" id="KW-1185">Reference proteome</keyword>
<proteinExistence type="inferred from homology"/>
<gene>
    <name evidence="4" type="ORF">BU26DRAFT_392894</name>
</gene>